<protein>
    <submittedName>
        <fullName evidence="2">Uncharacterized protein</fullName>
    </submittedName>
</protein>
<organism evidence="2 3">
    <name type="scientific">Parafilimonas terrae</name>
    <dbReference type="NCBI Taxonomy" id="1465490"/>
    <lineage>
        <taxon>Bacteria</taxon>
        <taxon>Pseudomonadati</taxon>
        <taxon>Bacteroidota</taxon>
        <taxon>Chitinophagia</taxon>
        <taxon>Chitinophagales</taxon>
        <taxon>Chitinophagaceae</taxon>
        <taxon>Parafilimonas</taxon>
    </lineage>
</organism>
<name>A0A1I5RX49_9BACT</name>
<keyword evidence="1" id="KW-0812">Transmembrane</keyword>
<keyword evidence="3" id="KW-1185">Reference proteome</keyword>
<dbReference type="AlphaFoldDB" id="A0A1I5RX49"/>
<feature type="transmembrane region" description="Helical" evidence="1">
    <location>
        <begin position="41"/>
        <end position="61"/>
    </location>
</feature>
<evidence type="ECO:0000256" key="1">
    <source>
        <dbReference type="SAM" id="Phobius"/>
    </source>
</evidence>
<evidence type="ECO:0000313" key="3">
    <source>
        <dbReference type="Proteomes" id="UP000199031"/>
    </source>
</evidence>
<keyword evidence="1" id="KW-1133">Transmembrane helix</keyword>
<feature type="transmembrane region" description="Helical" evidence="1">
    <location>
        <begin position="12"/>
        <end position="29"/>
    </location>
</feature>
<sequence length="161" mass="18711">MIVATTYLRARKWPLIIVYVFIALPFVLVRLLSNADDSKNGFYAGFIIFSHALIFLLWLAFNNLEIRIYQNSIAYKTLLFTREINWNEIIDVDLHLGFTGQHPHPKWTFFAGKKSINIDPSYFSRTNNRFLAEAVMSKCINAKISDTVKKIADGKFPWYLI</sequence>
<dbReference type="RefSeq" id="WP_090654051.1">
    <property type="nucleotide sequence ID" value="NZ_FOXQ01000001.1"/>
</dbReference>
<gene>
    <name evidence="2" type="ORF">SAMN05444277_101445</name>
</gene>
<dbReference type="STRING" id="1465490.SAMN05444277_101445"/>
<keyword evidence="1" id="KW-0472">Membrane</keyword>
<reference evidence="2 3" key="1">
    <citation type="submission" date="2016-10" db="EMBL/GenBank/DDBJ databases">
        <authorList>
            <person name="de Groot N.N."/>
        </authorList>
    </citation>
    <scope>NUCLEOTIDE SEQUENCE [LARGE SCALE GENOMIC DNA]</scope>
    <source>
        <strain evidence="2 3">DSM 28286</strain>
    </source>
</reference>
<dbReference type="EMBL" id="FOXQ01000001">
    <property type="protein sequence ID" value="SFP62576.1"/>
    <property type="molecule type" value="Genomic_DNA"/>
</dbReference>
<accession>A0A1I5RX49</accession>
<evidence type="ECO:0000313" key="2">
    <source>
        <dbReference type="EMBL" id="SFP62576.1"/>
    </source>
</evidence>
<dbReference type="Proteomes" id="UP000199031">
    <property type="component" value="Unassembled WGS sequence"/>
</dbReference>
<proteinExistence type="predicted"/>